<gene>
    <name evidence="2" type="ORF">SCLAR_v1c07070</name>
</gene>
<dbReference type="Gene3D" id="1.10.10.10">
    <property type="entry name" value="Winged helix-like DNA-binding domain superfamily/Winged helix DNA-binding domain"/>
    <property type="match status" value="1"/>
</dbReference>
<evidence type="ECO:0000259" key="1">
    <source>
        <dbReference type="Pfam" id="PF01047"/>
    </source>
</evidence>
<dbReference type="AlphaFoldDB" id="A0A1Y0L0U1"/>
<proteinExistence type="predicted"/>
<dbReference type="Pfam" id="PF01047">
    <property type="entry name" value="MarR"/>
    <property type="match status" value="1"/>
</dbReference>
<dbReference type="EMBL" id="CP024870">
    <property type="protein sequence ID" value="ATX71024.1"/>
    <property type="molecule type" value="Genomic_DNA"/>
</dbReference>
<dbReference type="KEGG" id="scla:SCLARK_001047"/>
<keyword evidence="3" id="KW-1185">Reference proteome</keyword>
<dbReference type="OrthoDB" id="389216at2"/>
<sequence length="104" mass="12380">MPKKYNIDDLNIHVKLYLLVNFLMREFRQRFTKAFPKLYADAFVHLMFIKHAVGISQFELGELSNTNKSTLSRNIKILLDNELVIKKQQPELMKMNYIYLKKVS</sequence>
<dbReference type="GO" id="GO:0003700">
    <property type="term" value="F:DNA-binding transcription factor activity"/>
    <property type="evidence" value="ECO:0007669"/>
    <property type="project" value="InterPro"/>
</dbReference>
<evidence type="ECO:0000313" key="3">
    <source>
        <dbReference type="Proteomes" id="UP000231179"/>
    </source>
</evidence>
<dbReference type="RefSeq" id="WP_100254566.1">
    <property type="nucleotide sequence ID" value="NZ_CP015819.1"/>
</dbReference>
<dbReference type="SUPFAM" id="SSF46785">
    <property type="entry name" value="Winged helix' DNA-binding domain"/>
    <property type="match status" value="1"/>
</dbReference>
<dbReference type="InterPro" id="IPR036390">
    <property type="entry name" value="WH_DNA-bd_sf"/>
</dbReference>
<accession>A0A1Y0L0U1</accession>
<dbReference type="InterPro" id="IPR036388">
    <property type="entry name" value="WH-like_DNA-bd_sf"/>
</dbReference>
<protein>
    <recommendedName>
        <fullName evidence="1">HTH marR-type domain-containing protein</fullName>
    </recommendedName>
</protein>
<organism evidence="2 3">
    <name type="scientific">Spiroplasma clarkii</name>
    <dbReference type="NCBI Taxonomy" id="2139"/>
    <lineage>
        <taxon>Bacteria</taxon>
        <taxon>Bacillati</taxon>
        <taxon>Mycoplasmatota</taxon>
        <taxon>Mollicutes</taxon>
        <taxon>Entomoplasmatales</taxon>
        <taxon>Spiroplasmataceae</taxon>
        <taxon>Spiroplasma</taxon>
    </lineage>
</organism>
<dbReference type="Proteomes" id="UP000231179">
    <property type="component" value="Chromosome"/>
</dbReference>
<evidence type="ECO:0000313" key="2">
    <source>
        <dbReference type="EMBL" id="ATX71024.1"/>
    </source>
</evidence>
<reference evidence="2 3" key="1">
    <citation type="submission" date="2017-11" db="EMBL/GenBank/DDBJ databases">
        <title>Complete genome sequence of Spiroplasma clarkii CN-5 (DSM 19994).</title>
        <authorList>
            <person name="Tsai Y.-M."/>
            <person name="Chang A."/>
            <person name="Lo W.-S."/>
            <person name="Kuo C.-H."/>
        </authorList>
    </citation>
    <scope>NUCLEOTIDE SEQUENCE [LARGE SCALE GENOMIC DNA]</scope>
    <source>
        <strain evidence="2 3">CN-5</strain>
    </source>
</reference>
<name>A0A1Y0L0U1_9MOLU</name>
<dbReference type="InterPro" id="IPR000835">
    <property type="entry name" value="HTH_MarR-typ"/>
</dbReference>
<feature type="domain" description="HTH marR-type" evidence="1">
    <location>
        <begin position="42"/>
        <end position="91"/>
    </location>
</feature>